<evidence type="ECO:0000313" key="2">
    <source>
        <dbReference type="Proteomes" id="UP001458880"/>
    </source>
</evidence>
<dbReference type="PANTHER" id="PTHR31508:SF2">
    <property type="entry name" value="PROTEIN PITCHFORK"/>
    <property type="match status" value="1"/>
</dbReference>
<sequence>MQGFEYVVTKREQEKICFGAGTIRKMGDVKVTKVSPCSYETKSGIFEFLNKVRSRKGAGSLANGASRFDNKIRDHAPSPTRYNVFMEWSSAEEGAAPFGFKTKRKPLYESDVPGPGTYDICARQCRRSRADYNFGLVKMIDCVEEFCIPRPTDMKMIDCVEEFCIPRPTDTCGKCTELCQGDYWHINYTEFLCQQCMHEENVLHEMYNVQQLKQFKKMRNCGYMHQHEGTTAFLLIFVYLSFHFTENAKLRIYASTRRHYSSH</sequence>
<dbReference type="GO" id="GO:0008092">
    <property type="term" value="F:cytoskeletal protein binding"/>
    <property type="evidence" value="ECO:0007669"/>
    <property type="project" value="TreeGrafter"/>
</dbReference>
<dbReference type="InterPro" id="IPR033602">
    <property type="entry name" value="CIMAP3"/>
</dbReference>
<organism evidence="1 2">
    <name type="scientific">Popillia japonica</name>
    <name type="common">Japanese beetle</name>
    <dbReference type="NCBI Taxonomy" id="7064"/>
    <lineage>
        <taxon>Eukaryota</taxon>
        <taxon>Metazoa</taxon>
        <taxon>Ecdysozoa</taxon>
        <taxon>Arthropoda</taxon>
        <taxon>Hexapoda</taxon>
        <taxon>Insecta</taxon>
        <taxon>Pterygota</taxon>
        <taxon>Neoptera</taxon>
        <taxon>Endopterygota</taxon>
        <taxon>Coleoptera</taxon>
        <taxon>Polyphaga</taxon>
        <taxon>Scarabaeiformia</taxon>
        <taxon>Scarabaeidae</taxon>
        <taxon>Rutelinae</taxon>
        <taxon>Popillia</taxon>
    </lineage>
</organism>
<comment type="caution">
    <text evidence="1">The sequence shown here is derived from an EMBL/GenBank/DDBJ whole genome shotgun (WGS) entry which is preliminary data.</text>
</comment>
<gene>
    <name evidence="1" type="ORF">QE152_g19267</name>
</gene>
<reference evidence="1 2" key="1">
    <citation type="journal article" date="2024" name="BMC Genomics">
        <title>De novo assembly and annotation of Popillia japonica's genome with initial clues to its potential as an invasive pest.</title>
        <authorList>
            <person name="Cucini C."/>
            <person name="Boschi S."/>
            <person name="Funari R."/>
            <person name="Cardaioli E."/>
            <person name="Iannotti N."/>
            <person name="Marturano G."/>
            <person name="Paoli F."/>
            <person name="Bruttini M."/>
            <person name="Carapelli A."/>
            <person name="Frati F."/>
            <person name="Nardi F."/>
        </authorList>
    </citation>
    <scope>NUCLEOTIDE SEQUENCE [LARGE SCALE GENOMIC DNA]</scope>
    <source>
        <strain evidence="1">DMR45628</strain>
    </source>
</reference>
<dbReference type="PANTHER" id="PTHR31508">
    <property type="entry name" value="PROTEIN PITCHFORK"/>
    <property type="match status" value="1"/>
</dbReference>
<proteinExistence type="predicted"/>
<dbReference type="GO" id="GO:0031344">
    <property type="term" value="P:regulation of cell projection organization"/>
    <property type="evidence" value="ECO:0007669"/>
    <property type="project" value="TreeGrafter"/>
</dbReference>
<evidence type="ECO:0000313" key="1">
    <source>
        <dbReference type="EMBL" id="KAK9723332.1"/>
    </source>
</evidence>
<accession>A0AAW1KS83</accession>
<keyword evidence="2" id="KW-1185">Reference proteome</keyword>
<protein>
    <submittedName>
        <fullName evidence="1">Uncharacterized protein</fullName>
    </submittedName>
</protein>
<name>A0AAW1KS83_POPJA</name>
<dbReference type="Proteomes" id="UP001458880">
    <property type="component" value="Unassembled WGS sequence"/>
</dbReference>
<dbReference type="EMBL" id="JASPKY010000181">
    <property type="protein sequence ID" value="KAK9723332.1"/>
    <property type="molecule type" value="Genomic_DNA"/>
</dbReference>
<dbReference type="AlphaFoldDB" id="A0AAW1KS83"/>